<feature type="signal peptide" evidence="2">
    <location>
        <begin position="1"/>
        <end position="18"/>
    </location>
</feature>
<feature type="transmembrane region" description="Helical" evidence="1">
    <location>
        <begin position="287"/>
        <end position="309"/>
    </location>
</feature>
<protein>
    <submittedName>
        <fullName evidence="3">Uncharacterized protein</fullName>
    </submittedName>
</protein>
<evidence type="ECO:0000256" key="2">
    <source>
        <dbReference type="SAM" id="SignalP"/>
    </source>
</evidence>
<dbReference type="AlphaFoldDB" id="A0A420Y5L3"/>
<accession>A0A420Y5L3</accession>
<proteinExistence type="predicted"/>
<sequence>MLWHQAIISTLLAAGVEAGIGALVAEGMTRNSPALERRMEEIAKAHLRSQGYLETRQDIQGTTGPASNVVLNQDGTIDMTAWDTMANEACNGALSHLSSASNPSGTCICYNLPALDNTTGTFEADLRLFQISAPTADFSGIPPQNIQVGLAYKGASVSPVSTSTATQNVVSKVVEARQADVVANGTLKLLQSYMFVGQIDKTQMKADMSMADLEALVMPIVTLTAVNSAGQTVSTNVSSNEAAFVAGVFSQSIVMSNTSRAMLAVQNEVAGLKNGTVAFVLPGVQIMIFPIGLVITSIWLAIGIAAYGYGTVQRIQYREQYRRRMQRVVKGGVATI</sequence>
<organism evidence="3 4">
    <name type="scientific">Coniochaeta pulveracea</name>
    <dbReference type="NCBI Taxonomy" id="177199"/>
    <lineage>
        <taxon>Eukaryota</taxon>
        <taxon>Fungi</taxon>
        <taxon>Dikarya</taxon>
        <taxon>Ascomycota</taxon>
        <taxon>Pezizomycotina</taxon>
        <taxon>Sordariomycetes</taxon>
        <taxon>Sordariomycetidae</taxon>
        <taxon>Coniochaetales</taxon>
        <taxon>Coniochaetaceae</taxon>
        <taxon>Coniochaeta</taxon>
    </lineage>
</organism>
<keyword evidence="1" id="KW-0812">Transmembrane</keyword>
<keyword evidence="4" id="KW-1185">Reference proteome</keyword>
<gene>
    <name evidence="3" type="ORF">DL546_004042</name>
</gene>
<dbReference type="Proteomes" id="UP000275385">
    <property type="component" value="Unassembled WGS sequence"/>
</dbReference>
<dbReference type="EMBL" id="QVQW01000046">
    <property type="protein sequence ID" value="RKU43169.1"/>
    <property type="molecule type" value="Genomic_DNA"/>
</dbReference>
<name>A0A420Y5L3_9PEZI</name>
<keyword evidence="1" id="KW-0472">Membrane</keyword>
<dbReference type="OrthoDB" id="2596908at2759"/>
<reference evidence="3 4" key="1">
    <citation type="submission" date="2018-08" db="EMBL/GenBank/DDBJ databases">
        <title>Draft genome of the lignicolous fungus Coniochaeta pulveracea.</title>
        <authorList>
            <person name="Borstlap C.J."/>
            <person name="De Witt R.N."/>
            <person name="Botha A."/>
            <person name="Volschenk H."/>
        </authorList>
    </citation>
    <scope>NUCLEOTIDE SEQUENCE [LARGE SCALE GENOMIC DNA]</scope>
    <source>
        <strain evidence="3 4">CAB683</strain>
    </source>
</reference>
<comment type="caution">
    <text evidence="3">The sequence shown here is derived from an EMBL/GenBank/DDBJ whole genome shotgun (WGS) entry which is preliminary data.</text>
</comment>
<dbReference type="STRING" id="177199.A0A420Y5L3"/>
<evidence type="ECO:0000313" key="4">
    <source>
        <dbReference type="Proteomes" id="UP000275385"/>
    </source>
</evidence>
<feature type="chain" id="PRO_5019200210" evidence="2">
    <location>
        <begin position="19"/>
        <end position="336"/>
    </location>
</feature>
<evidence type="ECO:0000256" key="1">
    <source>
        <dbReference type="SAM" id="Phobius"/>
    </source>
</evidence>
<keyword evidence="2" id="KW-0732">Signal</keyword>
<keyword evidence="1" id="KW-1133">Transmembrane helix</keyword>
<evidence type="ECO:0000313" key="3">
    <source>
        <dbReference type="EMBL" id="RKU43169.1"/>
    </source>
</evidence>